<dbReference type="OrthoDB" id="1744869at2759"/>
<keyword evidence="6" id="KW-0406">Ion transport</keyword>
<name>A0A8H8UGQ2_9HELO</name>
<evidence type="ECO:0000256" key="3">
    <source>
        <dbReference type="ARBA" id="ARBA00022448"/>
    </source>
</evidence>
<accession>A0A8H8UGQ2</accession>
<evidence type="ECO:0000256" key="5">
    <source>
        <dbReference type="ARBA" id="ARBA00022989"/>
    </source>
</evidence>
<evidence type="ECO:0000313" key="10">
    <source>
        <dbReference type="EMBL" id="TVY44472.1"/>
    </source>
</evidence>
<dbReference type="PANTHER" id="PTHR10263">
    <property type="entry name" value="V-TYPE PROTON ATPASE PROTEOLIPID SUBUNIT"/>
    <property type="match status" value="1"/>
</dbReference>
<keyword evidence="7 8" id="KW-0472">Membrane</keyword>
<feature type="non-terminal residue" evidence="10">
    <location>
        <position position="71"/>
    </location>
</feature>
<evidence type="ECO:0000256" key="4">
    <source>
        <dbReference type="ARBA" id="ARBA00022692"/>
    </source>
</evidence>
<keyword evidence="4 8" id="KW-0812">Transmembrane</keyword>
<comment type="caution">
    <text evidence="10">The sequence shown here is derived from an EMBL/GenBank/DDBJ whole genome shotgun (WGS) entry which is preliminary data.</text>
</comment>
<evidence type="ECO:0000256" key="8">
    <source>
        <dbReference type="SAM" id="Phobius"/>
    </source>
</evidence>
<feature type="non-terminal residue" evidence="10">
    <location>
        <position position="1"/>
    </location>
</feature>
<keyword evidence="5 8" id="KW-1133">Transmembrane helix</keyword>
<evidence type="ECO:0000256" key="7">
    <source>
        <dbReference type="ARBA" id="ARBA00023136"/>
    </source>
</evidence>
<dbReference type="Gene3D" id="1.20.120.610">
    <property type="entry name" value="lithium bound rotor ring of v- atpase"/>
    <property type="match status" value="1"/>
</dbReference>
<dbReference type="InterPro" id="IPR035921">
    <property type="entry name" value="F/V-ATP_Csub_sf"/>
</dbReference>
<dbReference type="SUPFAM" id="SSF81333">
    <property type="entry name" value="F1F0 ATP synthase subunit C"/>
    <property type="match status" value="1"/>
</dbReference>
<evidence type="ECO:0000259" key="9">
    <source>
        <dbReference type="Pfam" id="PF00137"/>
    </source>
</evidence>
<dbReference type="GO" id="GO:0015078">
    <property type="term" value="F:proton transmembrane transporter activity"/>
    <property type="evidence" value="ECO:0007669"/>
    <property type="project" value="InterPro"/>
</dbReference>
<evidence type="ECO:0000256" key="6">
    <source>
        <dbReference type="ARBA" id="ARBA00023065"/>
    </source>
</evidence>
<dbReference type="GO" id="GO:0033177">
    <property type="term" value="C:proton-transporting two-sector ATPase complex, proton-transporting domain"/>
    <property type="evidence" value="ECO:0007669"/>
    <property type="project" value="InterPro"/>
</dbReference>
<organism evidence="10 11">
    <name type="scientific">Lachnellula occidentalis</name>
    <dbReference type="NCBI Taxonomy" id="215460"/>
    <lineage>
        <taxon>Eukaryota</taxon>
        <taxon>Fungi</taxon>
        <taxon>Dikarya</taxon>
        <taxon>Ascomycota</taxon>
        <taxon>Pezizomycotina</taxon>
        <taxon>Leotiomycetes</taxon>
        <taxon>Helotiales</taxon>
        <taxon>Lachnaceae</taxon>
        <taxon>Lachnellula</taxon>
    </lineage>
</organism>
<feature type="domain" description="V-ATPase proteolipid subunit C-like" evidence="9">
    <location>
        <begin position="6"/>
        <end position="59"/>
    </location>
</feature>
<reference evidence="10 11" key="1">
    <citation type="submission" date="2018-05" db="EMBL/GenBank/DDBJ databases">
        <title>Genome sequencing and assembly of the regulated plant pathogen Lachnellula willkommii and related sister species for the development of diagnostic species identification markers.</title>
        <authorList>
            <person name="Giroux E."/>
            <person name="Bilodeau G."/>
        </authorList>
    </citation>
    <scope>NUCLEOTIDE SEQUENCE [LARGE SCALE GENOMIC DNA]</scope>
    <source>
        <strain evidence="10 11">CBS 160.35</strain>
    </source>
</reference>
<keyword evidence="11" id="KW-1185">Reference proteome</keyword>
<dbReference type="Pfam" id="PF00137">
    <property type="entry name" value="ATP-synt_C"/>
    <property type="match status" value="1"/>
</dbReference>
<evidence type="ECO:0000256" key="1">
    <source>
        <dbReference type="ARBA" id="ARBA00004141"/>
    </source>
</evidence>
<dbReference type="AlphaFoldDB" id="A0A8H8UGQ2"/>
<evidence type="ECO:0000256" key="2">
    <source>
        <dbReference type="ARBA" id="ARBA00007296"/>
    </source>
</evidence>
<keyword evidence="3" id="KW-0813">Transport</keyword>
<dbReference type="Proteomes" id="UP000443090">
    <property type="component" value="Unassembled WGS sequence"/>
</dbReference>
<protein>
    <submittedName>
        <fullName evidence="10">V-type proton ATPase 16 kDa proteolipid subunit</fullName>
    </submittedName>
</protein>
<dbReference type="InterPro" id="IPR002379">
    <property type="entry name" value="ATPase_proteolipid_c-like_dom"/>
</dbReference>
<evidence type="ECO:0000313" key="11">
    <source>
        <dbReference type="Proteomes" id="UP000443090"/>
    </source>
</evidence>
<sequence length="71" mass="7672">PGSGTLACSLCCWSARFRIGIVGNVGVRETAQQPRLIMETILIFGEALGLYSLIIALLMIQTTTVDMTRSL</sequence>
<comment type="similarity">
    <text evidence="2">Belongs to the V-ATPase proteolipid subunit family.</text>
</comment>
<feature type="transmembrane region" description="Helical" evidence="8">
    <location>
        <begin position="41"/>
        <end position="60"/>
    </location>
</feature>
<proteinExistence type="inferred from homology"/>
<dbReference type="EMBL" id="QGMI01000232">
    <property type="protein sequence ID" value="TVY44472.1"/>
    <property type="molecule type" value="Genomic_DNA"/>
</dbReference>
<comment type="subcellular location">
    <subcellularLocation>
        <location evidence="1">Membrane</location>
        <topology evidence="1">Multi-pass membrane protein</topology>
    </subcellularLocation>
</comment>
<dbReference type="CDD" id="cd18176">
    <property type="entry name" value="ATP-synt_Vo_c_ATP6C_rpt2"/>
    <property type="match status" value="1"/>
</dbReference>
<gene>
    <name evidence="10" type="primary">vma-3_1</name>
    <name evidence="10" type="ORF">LOCC1_G003408</name>
</gene>